<keyword evidence="8" id="KW-0030">Aminoacyl-tRNA synthetase</keyword>
<dbReference type="STRING" id="57577.A0A2K3LME5"/>
<gene>
    <name evidence="12" type="ORF">L195_g035684</name>
</gene>
<evidence type="ECO:0000256" key="6">
    <source>
        <dbReference type="ARBA" id="ARBA00022840"/>
    </source>
</evidence>
<dbReference type="AlphaFoldDB" id="A0A2K3LME5"/>
<evidence type="ECO:0000256" key="3">
    <source>
        <dbReference type="ARBA" id="ARBA00022490"/>
    </source>
</evidence>
<reference evidence="12 13" key="2">
    <citation type="journal article" date="2017" name="Front. Plant Sci.">
        <title>Gene Classification and Mining of Molecular Markers Useful in Red Clover (Trifolium pratense) Breeding.</title>
        <authorList>
            <person name="Istvanek J."/>
            <person name="Dluhosova J."/>
            <person name="Dluhos P."/>
            <person name="Patkova L."/>
            <person name="Nedelnik J."/>
            <person name="Repkova J."/>
        </authorList>
    </citation>
    <scope>NUCLEOTIDE SEQUENCE [LARGE SCALE GENOMIC DNA]</scope>
    <source>
        <strain evidence="13">cv. Tatra</strain>
        <tissue evidence="12">Young leaves</tissue>
    </source>
</reference>
<reference evidence="12 13" key="1">
    <citation type="journal article" date="2014" name="Am. J. Bot.">
        <title>Genome assembly and annotation for red clover (Trifolium pratense; Fabaceae).</title>
        <authorList>
            <person name="Istvanek J."/>
            <person name="Jaros M."/>
            <person name="Krenek A."/>
            <person name="Repkova J."/>
        </authorList>
    </citation>
    <scope>NUCLEOTIDE SEQUENCE [LARGE SCALE GENOMIC DNA]</scope>
    <source>
        <strain evidence="13">cv. Tatra</strain>
        <tissue evidence="12">Young leaves</tissue>
    </source>
</reference>
<dbReference type="GO" id="GO:0048608">
    <property type="term" value="P:reproductive structure development"/>
    <property type="evidence" value="ECO:0007669"/>
    <property type="project" value="UniProtKB-ARBA"/>
</dbReference>
<accession>A0A2K3LME5</accession>
<dbReference type="InterPro" id="IPR014729">
    <property type="entry name" value="Rossmann-like_a/b/a_fold"/>
</dbReference>
<dbReference type="GO" id="GO:0004825">
    <property type="term" value="F:methionine-tRNA ligase activity"/>
    <property type="evidence" value="ECO:0007669"/>
    <property type="project" value="UniProtKB-EC"/>
</dbReference>
<feature type="domain" description="Methionyl/Leucyl tRNA synthetase" evidence="11">
    <location>
        <begin position="18"/>
        <end position="191"/>
    </location>
</feature>
<evidence type="ECO:0000256" key="1">
    <source>
        <dbReference type="ARBA" id="ARBA00004496"/>
    </source>
</evidence>
<evidence type="ECO:0000256" key="2">
    <source>
        <dbReference type="ARBA" id="ARBA00012838"/>
    </source>
</evidence>
<keyword evidence="7" id="KW-0648">Protein biosynthesis</keyword>
<evidence type="ECO:0000256" key="5">
    <source>
        <dbReference type="ARBA" id="ARBA00022741"/>
    </source>
</evidence>
<dbReference type="EMBL" id="ASHM01036439">
    <property type="protein sequence ID" value="PNX79697.1"/>
    <property type="molecule type" value="Genomic_DNA"/>
</dbReference>
<dbReference type="Proteomes" id="UP000236291">
    <property type="component" value="Unassembled WGS sequence"/>
</dbReference>
<dbReference type="InterPro" id="IPR001412">
    <property type="entry name" value="aa-tRNA-synth_I_CS"/>
</dbReference>
<dbReference type="PRINTS" id="PR01041">
    <property type="entry name" value="TRNASYNTHMET"/>
</dbReference>
<keyword evidence="6" id="KW-0067">ATP-binding</keyword>
<comment type="caution">
    <text evidence="12">The sequence shown here is derived from an EMBL/GenBank/DDBJ whole genome shotgun (WGS) entry which is preliminary data.</text>
</comment>
<proteinExistence type="predicted"/>
<dbReference type="SUPFAM" id="SSF52374">
    <property type="entry name" value="Nucleotidylyl transferase"/>
    <property type="match status" value="1"/>
</dbReference>
<evidence type="ECO:0000313" key="13">
    <source>
        <dbReference type="Proteomes" id="UP000236291"/>
    </source>
</evidence>
<dbReference type="InterPro" id="IPR033911">
    <property type="entry name" value="MetRS_core"/>
</dbReference>
<name>A0A2K3LME5_TRIPR</name>
<sequence length="196" mass="22278">MTENGKAAKVPVDGKRNILITSALPYVNNVPHLGNIIGCVLSADVFARYCRLRGYNVIYICGTDEYGTATETKALTENCSPKEICDKYHTIHKEVYEWFNISFDKFGRTSTPEQTEVCQSIFKKIFDNKWLSERTEAQLYCDTCERFLADRLVEGTCPHCEYDPARGDQCDKCSKVLGPIELKNPRCKVVNLPARF</sequence>
<dbReference type="Pfam" id="PF09334">
    <property type="entry name" value="tRNA-synt_1g"/>
    <property type="match status" value="1"/>
</dbReference>
<dbReference type="Gene3D" id="2.20.28.20">
    <property type="entry name" value="Methionyl-tRNA synthetase, Zn-domain"/>
    <property type="match status" value="1"/>
</dbReference>
<evidence type="ECO:0000256" key="10">
    <source>
        <dbReference type="ARBA" id="ARBA00047364"/>
    </source>
</evidence>
<keyword evidence="3" id="KW-0963">Cytoplasm</keyword>
<dbReference type="PANTHER" id="PTHR45765:SF1">
    <property type="entry name" value="METHIONINE--TRNA LIGASE, CYTOPLASMIC"/>
    <property type="match status" value="1"/>
</dbReference>
<keyword evidence="5" id="KW-0547">Nucleotide-binding</keyword>
<dbReference type="Gene3D" id="3.40.50.620">
    <property type="entry name" value="HUPs"/>
    <property type="match status" value="1"/>
</dbReference>
<dbReference type="InterPro" id="IPR029038">
    <property type="entry name" value="MetRS_Zn"/>
</dbReference>
<dbReference type="GO" id="GO:0005829">
    <property type="term" value="C:cytosol"/>
    <property type="evidence" value="ECO:0007669"/>
    <property type="project" value="TreeGrafter"/>
</dbReference>
<dbReference type="GO" id="GO:0006431">
    <property type="term" value="P:methionyl-tRNA aminoacylation"/>
    <property type="evidence" value="ECO:0007669"/>
    <property type="project" value="InterPro"/>
</dbReference>
<dbReference type="PANTHER" id="PTHR45765">
    <property type="entry name" value="METHIONINE--TRNA LIGASE"/>
    <property type="match status" value="1"/>
</dbReference>
<evidence type="ECO:0000259" key="11">
    <source>
        <dbReference type="Pfam" id="PF09334"/>
    </source>
</evidence>
<dbReference type="ExpressionAtlas" id="A0A2K3LME5">
    <property type="expression patterns" value="baseline"/>
</dbReference>
<evidence type="ECO:0000256" key="8">
    <source>
        <dbReference type="ARBA" id="ARBA00023146"/>
    </source>
</evidence>
<comment type="catalytic activity">
    <reaction evidence="10">
        <text>tRNA(Met) + L-methionine + ATP = L-methionyl-tRNA(Met) + AMP + diphosphate</text>
        <dbReference type="Rhea" id="RHEA:13481"/>
        <dbReference type="Rhea" id="RHEA-COMP:9667"/>
        <dbReference type="Rhea" id="RHEA-COMP:9698"/>
        <dbReference type="ChEBI" id="CHEBI:30616"/>
        <dbReference type="ChEBI" id="CHEBI:33019"/>
        <dbReference type="ChEBI" id="CHEBI:57844"/>
        <dbReference type="ChEBI" id="CHEBI:78442"/>
        <dbReference type="ChEBI" id="CHEBI:78530"/>
        <dbReference type="ChEBI" id="CHEBI:456215"/>
        <dbReference type="EC" id="6.1.1.10"/>
    </reaction>
</comment>
<dbReference type="GO" id="GO:0017101">
    <property type="term" value="C:aminoacyl-tRNA synthetase multienzyme complex"/>
    <property type="evidence" value="ECO:0007669"/>
    <property type="project" value="TreeGrafter"/>
</dbReference>
<organism evidence="12 13">
    <name type="scientific">Trifolium pratense</name>
    <name type="common">Red clover</name>
    <dbReference type="NCBI Taxonomy" id="57577"/>
    <lineage>
        <taxon>Eukaryota</taxon>
        <taxon>Viridiplantae</taxon>
        <taxon>Streptophyta</taxon>
        <taxon>Embryophyta</taxon>
        <taxon>Tracheophyta</taxon>
        <taxon>Spermatophyta</taxon>
        <taxon>Magnoliopsida</taxon>
        <taxon>eudicotyledons</taxon>
        <taxon>Gunneridae</taxon>
        <taxon>Pentapetalae</taxon>
        <taxon>rosids</taxon>
        <taxon>fabids</taxon>
        <taxon>Fabales</taxon>
        <taxon>Fabaceae</taxon>
        <taxon>Papilionoideae</taxon>
        <taxon>50 kb inversion clade</taxon>
        <taxon>NPAAA clade</taxon>
        <taxon>Hologalegina</taxon>
        <taxon>IRL clade</taxon>
        <taxon>Trifolieae</taxon>
        <taxon>Trifolium</taxon>
    </lineage>
</organism>
<dbReference type="InterPro" id="IPR023458">
    <property type="entry name" value="Met-tRNA_ligase_1"/>
</dbReference>
<comment type="subcellular location">
    <subcellularLocation>
        <location evidence="1">Cytoplasm</location>
    </subcellularLocation>
</comment>
<dbReference type="EC" id="6.1.1.10" evidence="2"/>
<protein>
    <recommendedName>
        <fullName evidence="2">methionine--tRNA ligase</fullName>
        <ecNumber evidence="2">6.1.1.10</ecNumber>
    </recommendedName>
    <alternativeName>
        <fullName evidence="9">Methionyl-tRNA synthetase</fullName>
    </alternativeName>
</protein>
<dbReference type="GO" id="GO:0009791">
    <property type="term" value="P:post-embryonic development"/>
    <property type="evidence" value="ECO:0007669"/>
    <property type="project" value="UniProtKB-ARBA"/>
</dbReference>
<dbReference type="GO" id="GO:0005524">
    <property type="term" value="F:ATP binding"/>
    <property type="evidence" value="ECO:0007669"/>
    <property type="project" value="UniProtKB-KW"/>
</dbReference>
<evidence type="ECO:0000256" key="7">
    <source>
        <dbReference type="ARBA" id="ARBA00022917"/>
    </source>
</evidence>
<dbReference type="FunFam" id="2.20.28.20:FF:000001">
    <property type="entry name" value="Methionine--tRNA ligase"/>
    <property type="match status" value="1"/>
</dbReference>
<evidence type="ECO:0000256" key="9">
    <source>
        <dbReference type="ARBA" id="ARBA00030904"/>
    </source>
</evidence>
<dbReference type="PROSITE" id="PS00178">
    <property type="entry name" value="AA_TRNA_LIGASE_I"/>
    <property type="match status" value="1"/>
</dbReference>
<evidence type="ECO:0000256" key="4">
    <source>
        <dbReference type="ARBA" id="ARBA00022598"/>
    </source>
</evidence>
<evidence type="ECO:0000313" key="12">
    <source>
        <dbReference type="EMBL" id="PNX79697.1"/>
    </source>
</evidence>
<keyword evidence="4 12" id="KW-0436">Ligase</keyword>
<dbReference type="SUPFAM" id="SSF57770">
    <property type="entry name" value="Methionyl-tRNA synthetase (MetRS), Zn-domain"/>
    <property type="match status" value="1"/>
</dbReference>
<dbReference type="InterPro" id="IPR015413">
    <property type="entry name" value="Methionyl/Leucyl_tRNA_Synth"/>
</dbReference>